<gene>
    <name evidence="3" type="ORF">JK232_18075</name>
</gene>
<dbReference type="Pfam" id="PF24098">
    <property type="entry name" value="DUF7380"/>
    <property type="match status" value="1"/>
</dbReference>
<dbReference type="InterPro" id="IPR055804">
    <property type="entry name" value="DUF7380"/>
</dbReference>
<feature type="domain" description="DUF4209" evidence="1">
    <location>
        <begin position="511"/>
        <end position="602"/>
    </location>
</feature>
<evidence type="ECO:0000259" key="1">
    <source>
        <dbReference type="Pfam" id="PF13910"/>
    </source>
</evidence>
<sequence>MSEMNEPEGEDKIFFTGKASTEELRATSLDLLLSDYMHIDDTGMGRELHKAGEAAFNTGNMPAYRGLRILGALCTFHMNSDDPADTWHPRWTDGKARTLTPADVRGEQNSALAVILPEIAHPALRARVADVVWSNDRKQYKAANEAVMAYCECVESRLKGRFKDKYEGDIESLFEPTNLLQRALFINASIGKKKALPEFLQHAFSLLYQRAIEECHYVVFARLGELATGYKIMTWQKVAQDSEYLVSTSNANDYPEARKKVWALAARCYEFLKDREGRQRCLGSLVDETLKMCEQVSSYAAKASWMRQAINELRIAGGFQERIKNIIEDMRLAQLASLDEISEFSIPFDLSEERELITDKFSKLLLPDALFHFAVVAESPSVELLKQVAYENRSTGLIAHLFPKKIYLDREGKVIAETSGQIKPEGPDDEWFRENCLSVMDIFHHNIVEGIIKPARHAVMHNYPVESRHFDAITSLSPFVPFGYEHIFSLGFARFWQGDCASAAFLLIPQLENSLRLILMNAGRDTFKTDRGEVQEDRSLSGLLDNKRKELEDILGSDLVNEIDLLFHFKPGPSLRHKIAHGKLTAGDCYSTACIYACWFIYRLTCIPLLPQWQDQVASQIKLSL</sequence>
<dbReference type="Pfam" id="PF13910">
    <property type="entry name" value="DUF4209"/>
    <property type="match status" value="1"/>
</dbReference>
<accession>A0ABS5JLG0</accession>
<proteinExistence type="predicted"/>
<dbReference type="Proteomes" id="UP000680634">
    <property type="component" value="Unassembled WGS sequence"/>
</dbReference>
<keyword evidence="4" id="KW-1185">Reference proteome</keyword>
<protein>
    <recommendedName>
        <fullName evidence="5">DUF4209 domain-containing protein</fullName>
    </recommendedName>
</protein>
<reference evidence="4" key="1">
    <citation type="submission" date="2023-07" db="EMBL/GenBank/DDBJ databases">
        <title>Genome-inferred correspondence between phylogeny and metabolic traits in the wild Drosophila gut microbiome.</title>
        <authorList>
            <person name="Bueno E."/>
            <person name="Blow F."/>
            <person name="Douglas A.E."/>
        </authorList>
    </citation>
    <scope>NUCLEOTIDE SEQUENCE [LARGE SCALE GENOMIC DNA]</scope>
    <source>
        <strain evidence="4">JGM97</strain>
    </source>
</reference>
<dbReference type="InterPro" id="IPR025209">
    <property type="entry name" value="DUF4209"/>
</dbReference>
<evidence type="ECO:0000313" key="3">
    <source>
        <dbReference type="EMBL" id="MBS0970802.1"/>
    </source>
</evidence>
<dbReference type="EMBL" id="JAERKB010000013">
    <property type="protein sequence ID" value="MBS0970802.1"/>
    <property type="molecule type" value="Genomic_DNA"/>
</dbReference>
<feature type="domain" description="DUF7380" evidence="2">
    <location>
        <begin position="18"/>
        <end position="197"/>
    </location>
</feature>
<organism evidence="3 4">
    <name type="scientific">Nissabacter archeti</name>
    <dbReference type="NCBI Taxonomy" id="1917880"/>
    <lineage>
        <taxon>Bacteria</taxon>
        <taxon>Pseudomonadati</taxon>
        <taxon>Pseudomonadota</taxon>
        <taxon>Gammaproteobacteria</taxon>
        <taxon>Enterobacterales</taxon>
        <taxon>Yersiniaceae</taxon>
        <taxon>Nissabacter</taxon>
    </lineage>
</organism>
<evidence type="ECO:0008006" key="5">
    <source>
        <dbReference type="Google" id="ProtNLM"/>
    </source>
</evidence>
<evidence type="ECO:0000313" key="4">
    <source>
        <dbReference type="Proteomes" id="UP000680634"/>
    </source>
</evidence>
<evidence type="ECO:0000259" key="2">
    <source>
        <dbReference type="Pfam" id="PF24098"/>
    </source>
</evidence>
<name>A0ABS5JLG0_9GAMM</name>
<comment type="caution">
    <text evidence="3">The sequence shown here is derived from an EMBL/GenBank/DDBJ whole genome shotgun (WGS) entry which is preliminary data.</text>
</comment>